<feature type="compositionally biased region" description="Low complexity" evidence="1">
    <location>
        <begin position="19"/>
        <end position="32"/>
    </location>
</feature>
<keyword evidence="2" id="KW-0472">Membrane</keyword>
<reference evidence="3 4" key="1">
    <citation type="journal article" date="2024" name="Nat. Commun.">
        <title>Phylogenomics reveals the evolutionary origins of lichenization in chlorophyte algae.</title>
        <authorList>
            <person name="Puginier C."/>
            <person name="Libourel C."/>
            <person name="Otte J."/>
            <person name="Skaloud P."/>
            <person name="Haon M."/>
            <person name="Grisel S."/>
            <person name="Petersen M."/>
            <person name="Berrin J.G."/>
            <person name="Delaux P.M."/>
            <person name="Dal Grande F."/>
            <person name="Keller J."/>
        </authorList>
    </citation>
    <scope>NUCLEOTIDE SEQUENCE [LARGE SCALE GENOMIC DNA]</scope>
    <source>
        <strain evidence="3 4">SAG 2145</strain>
    </source>
</reference>
<feature type="compositionally biased region" description="Pro residues" evidence="1">
    <location>
        <begin position="33"/>
        <end position="43"/>
    </location>
</feature>
<dbReference type="EMBL" id="JALJOS010000003">
    <property type="protein sequence ID" value="KAK9841324.1"/>
    <property type="molecule type" value="Genomic_DNA"/>
</dbReference>
<evidence type="ECO:0000313" key="4">
    <source>
        <dbReference type="Proteomes" id="UP001438707"/>
    </source>
</evidence>
<evidence type="ECO:0000256" key="2">
    <source>
        <dbReference type="SAM" id="Phobius"/>
    </source>
</evidence>
<organism evidence="3 4">
    <name type="scientific">Apatococcus lobatus</name>
    <dbReference type="NCBI Taxonomy" id="904363"/>
    <lineage>
        <taxon>Eukaryota</taxon>
        <taxon>Viridiplantae</taxon>
        <taxon>Chlorophyta</taxon>
        <taxon>core chlorophytes</taxon>
        <taxon>Trebouxiophyceae</taxon>
        <taxon>Chlorellales</taxon>
        <taxon>Chlorellaceae</taxon>
        <taxon>Apatococcus</taxon>
    </lineage>
</organism>
<keyword evidence="4" id="KW-1185">Reference proteome</keyword>
<protein>
    <submittedName>
        <fullName evidence="3">Uncharacterized protein</fullName>
    </submittedName>
</protein>
<gene>
    <name evidence="3" type="ORF">WJX74_003926</name>
</gene>
<keyword evidence="2" id="KW-0812">Transmembrane</keyword>
<evidence type="ECO:0000256" key="1">
    <source>
        <dbReference type="SAM" id="MobiDB-lite"/>
    </source>
</evidence>
<name>A0AAW1S5W1_9CHLO</name>
<proteinExistence type="predicted"/>
<sequence length="188" mass="19887">MGVVPQDGSTSATLPAGYPPQAQHPPASSQYPPNSPQYPPPAYPQRYEPPHAQGLEQSGPYGQSQAYAQEPPGSRAQPGYAQQTVPAVGVPAGPVAAQPVTYASTLRPQPTVGMPTRGPARAPAPGDVLLGYEICQPESGCCKCDGLSSVGMLSVILLLFFFFPLACLPCCMPECYEPYQRPVYGRRP</sequence>
<dbReference type="AlphaFoldDB" id="A0AAW1S5W1"/>
<feature type="transmembrane region" description="Helical" evidence="2">
    <location>
        <begin position="150"/>
        <end position="171"/>
    </location>
</feature>
<comment type="caution">
    <text evidence="3">The sequence shown here is derived from an EMBL/GenBank/DDBJ whole genome shotgun (WGS) entry which is preliminary data.</text>
</comment>
<dbReference type="Proteomes" id="UP001438707">
    <property type="component" value="Unassembled WGS sequence"/>
</dbReference>
<accession>A0AAW1S5W1</accession>
<evidence type="ECO:0000313" key="3">
    <source>
        <dbReference type="EMBL" id="KAK9841324.1"/>
    </source>
</evidence>
<feature type="region of interest" description="Disordered" evidence="1">
    <location>
        <begin position="1"/>
        <end position="80"/>
    </location>
</feature>
<keyword evidence="2" id="KW-1133">Transmembrane helix</keyword>